<dbReference type="AlphaFoldDB" id="A0A2Z6M5K7"/>
<name>A0A2Z6M5K7_TRISU</name>
<dbReference type="Proteomes" id="UP000242715">
    <property type="component" value="Unassembled WGS sequence"/>
</dbReference>
<dbReference type="OrthoDB" id="2143914at2759"/>
<sequence>MEMKSQQVNLLSILQSSTSTSQSLSFTNNKNSSYYHHSNGSFTSSFSNSSTSSSLLSGNSSTSAAQESFIGSSQKCQFNEKCGEGDATFVEHGDVSYIYNEVEDSEKLMFSNGGNVNGFWGENPLDYGVDEIKELISTTSTSSCNKFLFDE</sequence>
<evidence type="ECO:0000313" key="1">
    <source>
        <dbReference type="EMBL" id="GAU20323.1"/>
    </source>
</evidence>
<dbReference type="EMBL" id="DF973211">
    <property type="protein sequence ID" value="GAU20323.1"/>
    <property type="molecule type" value="Genomic_DNA"/>
</dbReference>
<organism evidence="1 2">
    <name type="scientific">Trifolium subterraneum</name>
    <name type="common">Subterranean clover</name>
    <dbReference type="NCBI Taxonomy" id="3900"/>
    <lineage>
        <taxon>Eukaryota</taxon>
        <taxon>Viridiplantae</taxon>
        <taxon>Streptophyta</taxon>
        <taxon>Embryophyta</taxon>
        <taxon>Tracheophyta</taxon>
        <taxon>Spermatophyta</taxon>
        <taxon>Magnoliopsida</taxon>
        <taxon>eudicotyledons</taxon>
        <taxon>Gunneridae</taxon>
        <taxon>Pentapetalae</taxon>
        <taxon>rosids</taxon>
        <taxon>fabids</taxon>
        <taxon>Fabales</taxon>
        <taxon>Fabaceae</taxon>
        <taxon>Papilionoideae</taxon>
        <taxon>50 kb inversion clade</taxon>
        <taxon>NPAAA clade</taxon>
        <taxon>Hologalegina</taxon>
        <taxon>IRL clade</taxon>
        <taxon>Trifolieae</taxon>
        <taxon>Trifolium</taxon>
    </lineage>
</organism>
<reference evidence="2" key="1">
    <citation type="journal article" date="2017" name="Front. Plant Sci.">
        <title>Climate Clever Clovers: New Paradigm to Reduce the Environmental Footprint of Ruminants by Breeding Low Methanogenic Forages Utilizing Haplotype Variation.</title>
        <authorList>
            <person name="Kaur P."/>
            <person name="Appels R."/>
            <person name="Bayer P.E."/>
            <person name="Keeble-Gagnere G."/>
            <person name="Wang J."/>
            <person name="Hirakawa H."/>
            <person name="Shirasawa K."/>
            <person name="Vercoe P."/>
            <person name="Stefanova K."/>
            <person name="Durmic Z."/>
            <person name="Nichols P."/>
            <person name="Revell C."/>
            <person name="Isobe S.N."/>
            <person name="Edwards D."/>
            <person name="Erskine W."/>
        </authorList>
    </citation>
    <scope>NUCLEOTIDE SEQUENCE [LARGE SCALE GENOMIC DNA]</scope>
    <source>
        <strain evidence="2">cv. Daliak</strain>
    </source>
</reference>
<accession>A0A2Z6M5K7</accession>
<gene>
    <name evidence="1" type="ORF">TSUD_338040</name>
</gene>
<evidence type="ECO:0000313" key="2">
    <source>
        <dbReference type="Proteomes" id="UP000242715"/>
    </source>
</evidence>
<keyword evidence="2" id="KW-1185">Reference proteome</keyword>
<protein>
    <submittedName>
        <fullName evidence="1">Uncharacterized protein</fullName>
    </submittedName>
</protein>
<proteinExistence type="predicted"/>